<accession>A0A7W7L7F9</accession>
<sequence>MKPIGTAKPASERILARMLLPALSGRFVELEATARREQSSYRRLPLDLWQAEREAGPPQ</sequence>
<gene>
    <name evidence="1" type="ORF">FHS38_000497</name>
</gene>
<evidence type="ECO:0000313" key="1">
    <source>
        <dbReference type="EMBL" id="MBB4884488.1"/>
    </source>
</evidence>
<dbReference type="AlphaFoldDB" id="A0A7W7L7F9"/>
<organism evidence="1 2">
    <name type="scientific">Streptomyces netropsis</name>
    <name type="common">Streptoverticillium netropsis</name>
    <dbReference type="NCBI Taxonomy" id="55404"/>
    <lineage>
        <taxon>Bacteria</taxon>
        <taxon>Bacillati</taxon>
        <taxon>Actinomycetota</taxon>
        <taxon>Actinomycetes</taxon>
        <taxon>Kitasatosporales</taxon>
        <taxon>Streptomycetaceae</taxon>
        <taxon>Streptomyces</taxon>
    </lineage>
</organism>
<dbReference type="RefSeq" id="WP_184730158.1">
    <property type="nucleotide sequence ID" value="NZ_BMRW01000001.1"/>
</dbReference>
<keyword evidence="2" id="KW-1185">Reference proteome</keyword>
<dbReference type="EMBL" id="JACHJG010000001">
    <property type="protein sequence ID" value="MBB4884488.1"/>
    <property type="molecule type" value="Genomic_DNA"/>
</dbReference>
<dbReference type="Proteomes" id="UP000556436">
    <property type="component" value="Unassembled WGS sequence"/>
</dbReference>
<proteinExistence type="predicted"/>
<comment type="caution">
    <text evidence="1">The sequence shown here is derived from an EMBL/GenBank/DDBJ whole genome shotgun (WGS) entry which is preliminary data.</text>
</comment>
<evidence type="ECO:0000313" key="2">
    <source>
        <dbReference type="Proteomes" id="UP000556436"/>
    </source>
</evidence>
<reference evidence="1 2" key="1">
    <citation type="submission" date="2020-08" db="EMBL/GenBank/DDBJ databases">
        <title>Genomic Encyclopedia of Type Strains, Phase III (KMG-III): the genomes of soil and plant-associated and newly described type strains.</title>
        <authorList>
            <person name="Whitman W."/>
        </authorList>
    </citation>
    <scope>NUCLEOTIDE SEQUENCE [LARGE SCALE GENOMIC DNA]</scope>
    <source>
        <strain evidence="1 2">CECT 3265</strain>
    </source>
</reference>
<name>A0A7W7L7F9_STRNE</name>
<protein>
    <submittedName>
        <fullName evidence="1">Uncharacterized protein</fullName>
    </submittedName>
</protein>